<dbReference type="NCBIfam" id="TIGR01826">
    <property type="entry name" value="CofD_related"/>
    <property type="match status" value="1"/>
</dbReference>
<proteinExistence type="inferred from homology"/>
<evidence type="ECO:0000256" key="3">
    <source>
        <dbReference type="SAM" id="Phobius"/>
    </source>
</evidence>
<dbReference type="Pfam" id="PF01933">
    <property type="entry name" value="CofD"/>
    <property type="match status" value="1"/>
</dbReference>
<protein>
    <recommendedName>
        <fullName evidence="2">Putative gluconeogenesis factor</fullName>
    </recommendedName>
</protein>
<evidence type="ECO:0000256" key="2">
    <source>
        <dbReference type="HAMAP-Rule" id="MF_00973"/>
    </source>
</evidence>
<evidence type="ECO:0000256" key="1">
    <source>
        <dbReference type="ARBA" id="ARBA00022490"/>
    </source>
</evidence>
<dbReference type="SUPFAM" id="SSF142338">
    <property type="entry name" value="CofD-like"/>
    <property type="match status" value="1"/>
</dbReference>
<keyword evidence="1 2" id="KW-0963">Cytoplasm</keyword>
<sequence>MKIVDWLRPGIKVKRWVMLGSMGILFIVFGVLEFVNRRLYSIYYISFYLFLIASGVFVLYVSIMQGMRSIIALINKGYLNVSIDSRKLENLIYEKRLLVKGPKIVVIGGGTGLSTMLRGLKYYTSNITAIVTVADDGGGSGDLREDLGMLPPGDIRNCILALADTEPLMEDLLQYRFKDGRLKNQSFGNLFLAAMDGISSNFEEAVHKMSSVLAVTGKVMPVTLDNVILKAKLKNGTIVAGESNIPNEAIKQNTSIDKIFIEPKNAKPLKEAIDAIMEADAIILGPGSLYTSVIPNLLVKDIAEAVKKTNAIKLYVSNIMTQRGETDGFAVEDHIKAIFKHAGGEIIDYVVINIGRIDDELEDRYKEETSHLVKIDSVEELKKLNVNVIEGDFIKIKNGLIRHNSEKLASILIETIMEKKLLFDRRKIIEYFYLSERLKQNKNK</sequence>
<comment type="similarity">
    <text evidence="2">Belongs to the gluconeogenesis factor family.</text>
</comment>
<evidence type="ECO:0000313" key="4">
    <source>
        <dbReference type="EMBL" id="AKA71538.1"/>
    </source>
</evidence>
<dbReference type="HAMAP" id="MF_00973">
    <property type="entry name" value="Gluconeogen_factor"/>
    <property type="match status" value="1"/>
</dbReference>
<gene>
    <name evidence="4" type="ORF">CSCA_4413</name>
</gene>
<dbReference type="EMBL" id="CP009933">
    <property type="protein sequence ID" value="AKA71538.1"/>
    <property type="molecule type" value="Genomic_DNA"/>
</dbReference>
<name>A0A0E3MBA4_CLOSL</name>
<dbReference type="GO" id="GO:0005737">
    <property type="term" value="C:cytoplasm"/>
    <property type="evidence" value="ECO:0007669"/>
    <property type="project" value="UniProtKB-SubCell"/>
</dbReference>
<reference evidence="4 5" key="1">
    <citation type="journal article" date="2015" name="J. Biotechnol.">
        <title>Complete genome sequence of a malodorant-producing acetogen, Clostridium scatologenes ATCC 25775(T).</title>
        <authorList>
            <person name="Zhu Z."/>
            <person name="Guo T."/>
            <person name="Zheng H."/>
            <person name="Song T."/>
            <person name="Ouyang P."/>
            <person name="Xie J."/>
        </authorList>
    </citation>
    <scope>NUCLEOTIDE SEQUENCE [LARGE SCALE GENOMIC DNA]</scope>
    <source>
        <strain evidence="4 5">ATCC 25775</strain>
    </source>
</reference>
<evidence type="ECO:0000313" key="5">
    <source>
        <dbReference type="Proteomes" id="UP000033115"/>
    </source>
</evidence>
<dbReference type="Gene3D" id="3.40.50.10680">
    <property type="entry name" value="CofD-like domains"/>
    <property type="match status" value="1"/>
</dbReference>
<dbReference type="PANTHER" id="PTHR30135">
    <property type="entry name" value="UNCHARACTERIZED PROTEIN YVCK-RELATED"/>
    <property type="match status" value="1"/>
</dbReference>
<dbReference type="InterPro" id="IPR010119">
    <property type="entry name" value="Gluconeogen_factor"/>
</dbReference>
<dbReference type="HOGENOM" id="CLU_044041_0_0_9"/>
<dbReference type="KEGG" id="csq:CSCA_4413"/>
<keyword evidence="3" id="KW-0812">Transmembrane</keyword>
<keyword evidence="5" id="KW-1185">Reference proteome</keyword>
<dbReference type="AlphaFoldDB" id="A0A0E3MBA4"/>
<comment type="subcellular location">
    <subcellularLocation>
        <location evidence="2">Cytoplasm</location>
    </subcellularLocation>
</comment>
<dbReference type="GO" id="GO:0008360">
    <property type="term" value="P:regulation of cell shape"/>
    <property type="evidence" value="ECO:0007669"/>
    <property type="project" value="UniProtKB-UniRule"/>
</dbReference>
<dbReference type="Proteomes" id="UP000033115">
    <property type="component" value="Chromosome"/>
</dbReference>
<organism evidence="4 5">
    <name type="scientific">Clostridium scatologenes</name>
    <dbReference type="NCBI Taxonomy" id="1548"/>
    <lineage>
        <taxon>Bacteria</taxon>
        <taxon>Bacillati</taxon>
        <taxon>Bacillota</taxon>
        <taxon>Clostridia</taxon>
        <taxon>Eubacteriales</taxon>
        <taxon>Clostridiaceae</taxon>
        <taxon>Clostridium</taxon>
    </lineage>
</organism>
<dbReference type="RefSeq" id="WP_029159398.1">
    <property type="nucleotide sequence ID" value="NZ_CP009933.1"/>
</dbReference>
<comment type="function">
    <text evidence="2">Required for morphogenesis under gluconeogenic growth conditions.</text>
</comment>
<dbReference type="InterPro" id="IPR038136">
    <property type="entry name" value="CofD-like_dom_sf"/>
</dbReference>
<keyword evidence="3" id="KW-1133">Transmembrane helix</keyword>
<dbReference type="GO" id="GO:0043743">
    <property type="term" value="F:LPPG:FO 2-phospho-L-lactate transferase activity"/>
    <property type="evidence" value="ECO:0007669"/>
    <property type="project" value="InterPro"/>
</dbReference>
<dbReference type="STRING" id="1548.CSCA_4413"/>
<feature type="transmembrane region" description="Helical" evidence="3">
    <location>
        <begin position="41"/>
        <end position="63"/>
    </location>
</feature>
<keyword evidence="3" id="KW-0472">Membrane</keyword>
<dbReference type="InterPro" id="IPR002882">
    <property type="entry name" value="CofD"/>
</dbReference>
<dbReference type="PANTHER" id="PTHR30135:SF3">
    <property type="entry name" value="GLUCONEOGENESIS FACTOR-RELATED"/>
    <property type="match status" value="1"/>
</dbReference>
<dbReference type="CDD" id="cd07187">
    <property type="entry name" value="YvcK_like"/>
    <property type="match status" value="1"/>
</dbReference>
<accession>A0A0E3MBA4</accession>
<feature type="transmembrane region" description="Helical" evidence="3">
    <location>
        <begin position="16"/>
        <end position="35"/>
    </location>
</feature>